<evidence type="ECO:0000259" key="1">
    <source>
        <dbReference type="PROSITE" id="PS51671"/>
    </source>
</evidence>
<organism evidence="2">
    <name type="scientific">bioreactor metagenome</name>
    <dbReference type="NCBI Taxonomy" id="1076179"/>
    <lineage>
        <taxon>unclassified sequences</taxon>
        <taxon>metagenomes</taxon>
        <taxon>ecological metagenomes</taxon>
    </lineage>
</organism>
<evidence type="ECO:0000313" key="2">
    <source>
        <dbReference type="EMBL" id="MPM89679.1"/>
    </source>
</evidence>
<dbReference type="CDD" id="cd04876">
    <property type="entry name" value="ACT_RelA-SpoT"/>
    <property type="match status" value="1"/>
</dbReference>
<dbReference type="InterPro" id="IPR045865">
    <property type="entry name" value="ACT-like_dom_sf"/>
</dbReference>
<dbReference type="InterPro" id="IPR002912">
    <property type="entry name" value="ACT_dom"/>
</dbReference>
<proteinExistence type="predicted"/>
<dbReference type="AlphaFoldDB" id="A0A645DK46"/>
<comment type="caution">
    <text evidence="2">The sequence shown here is derived from an EMBL/GenBank/DDBJ whole genome shotgun (WGS) entry which is preliminary data.</text>
</comment>
<gene>
    <name evidence="2" type="ORF">SDC9_136791</name>
</gene>
<feature type="domain" description="ACT" evidence="1">
    <location>
        <begin position="109"/>
        <end position="183"/>
    </location>
</feature>
<dbReference type="EMBL" id="VSSQ01037072">
    <property type="protein sequence ID" value="MPM89679.1"/>
    <property type="molecule type" value="Genomic_DNA"/>
</dbReference>
<dbReference type="Gene3D" id="3.30.70.260">
    <property type="match status" value="1"/>
</dbReference>
<dbReference type="SUPFAM" id="SSF55021">
    <property type="entry name" value="ACT-like"/>
    <property type="match status" value="1"/>
</dbReference>
<protein>
    <recommendedName>
        <fullName evidence="1">ACT domain-containing protein</fullName>
    </recommendedName>
</protein>
<sequence length="186" mass="20643">MVIHRLLEELKKKIPETLPDTRELLDQIQLGGKKKESAGIIIDDIDNIAVKLARCCNPIPGDPIVGYVTRGRGVSIHHRDCTNIVGVQEQGRLLPAKWGSKKVGPFIVALTVTALDYVGLLQQILLSISDSKASIAQIKARTNKSGLALVDLHIEVKDKEHMDGIVEKLKKIRDVYHVEHMTHRKG</sequence>
<dbReference type="Pfam" id="PF13291">
    <property type="entry name" value="ACT_4"/>
    <property type="match status" value="1"/>
</dbReference>
<accession>A0A645DK46</accession>
<reference evidence="2" key="1">
    <citation type="submission" date="2019-08" db="EMBL/GenBank/DDBJ databases">
        <authorList>
            <person name="Kucharzyk K."/>
            <person name="Murdoch R.W."/>
            <person name="Higgins S."/>
            <person name="Loffler F."/>
        </authorList>
    </citation>
    <scope>NUCLEOTIDE SEQUENCE</scope>
</reference>
<dbReference type="PROSITE" id="PS51671">
    <property type="entry name" value="ACT"/>
    <property type="match status" value="1"/>
</dbReference>
<name>A0A645DK46_9ZZZZ</name>